<comment type="caution">
    <text evidence="1">The sequence shown here is derived from an EMBL/GenBank/DDBJ whole genome shotgun (WGS) entry which is preliminary data.</text>
</comment>
<sequence>MTAAQLIERAYSVVLRRGHSRGAGLGTPASGFTLAGAIYLAAGFYGGREELVDPRICPAHRPGRGGECQQACEYPLWVQCNVAFAWLAEAATTGRDESLRLDRVVPTARDFDMARIAGETGAALWLLGRVLWALGIPPVRPTVGVA</sequence>
<organism evidence="1 2">
    <name type="scientific">Micromonospora fluostatini</name>
    <dbReference type="NCBI Taxonomy" id="1629071"/>
    <lineage>
        <taxon>Bacteria</taxon>
        <taxon>Bacillati</taxon>
        <taxon>Actinomycetota</taxon>
        <taxon>Actinomycetes</taxon>
        <taxon>Micromonosporales</taxon>
        <taxon>Micromonosporaceae</taxon>
        <taxon>Micromonospora</taxon>
    </lineage>
</organism>
<protein>
    <submittedName>
        <fullName evidence="1">Uncharacterized protein</fullName>
    </submittedName>
</protein>
<dbReference type="EMBL" id="SMKE01000016">
    <property type="protein sequence ID" value="TDC02194.1"/>
    <property type="molecule type" value="Genomic_DNA"/>
</dbReference>
<keyword evidence="2" id="KW-1185">Reference proteome</keyword>
<accession>A0ABY2DLM9</accession>
<name>A0ABY2DLM9_9ACTN</name>
<gene>
    <name evidence="1" type="ORF">E1091_01270</name>
</gene>
<reference evidence="1 2" key="1">
    <citation type="submission" date="2019-02" db="EMBL/GenBank/DDBJ databases">
        <title>Draft genome sequences of novel Actinobacteria.</title>
        <authorList>
            <person name="Sahin N."/>
            <person name="Ay H."/>
            <person name="Saygin H."/>
        </authorList>
    </citation>
    <scope>NUCLEOTIDE SEQUENCE [LARGE SCALE GENOMIC DNA]</scope>
    <source>
        <strain evidence="1 2">JCM 30529</strain>
    </source>
</reference>
<dbReference type="Proteomes" id="UP000295626">
    <property type="component" value="Unassembled WGS sequence"/>
</dbReference>
<evidence type="ECO:0000313" key="2">
    <source>
        <dbReference type="Proteomes" id="UP000295626"/>
    </source>
</evidence>
<proteinExistence type="predicted"/>
<evidence type="ECO:0000313" key="1">
    <source>
        <dbReference type="EMBL" id="TDC02194.1"/>
    </source>
</evidence>